<dbReference type="Proteomes" id="UP000006201">
    <property type="component" value="Unassembled WGS sequence"/>
</dbReference>
<evidence type="ECO:0000313" key="2">
    <source>
        <dbReference type="Proteomes" id="UP000006201"/>
    </source>
</evidence>
<organism evidence="1 2">
    <name type="scientific">Pseudoalteromonas tunicata D2</name>
    <dbReference type="NCBI Taxonomy" id="87626"/>
    <lineage>
        <taxon>Bacteria</taxon>
        <taxon>Pseudomonadati</taxon>
        <taxon>Pseudomonadota</taxon>
        <taxon>Gammaproteobacteria</taxon>
        <taxon>Alteromonadales</taxon>
        <taxon>Pseudoalteromonadaceae</taxon>
        <taxon>Pseudoalteromonas</taxon>
    </lineage>
</organism>
<dbReference type="OrthoDB" id="6312485at2"/>
<protein>
    <submittedName>
        <fullName evidence="1">Putative orphan protein</fullName>
    </submittedName>
</protein>
<reference evidence="1 2" key="1">
    <citation type="submission" date="2006-02" db="EMBL/GenBank/DDBJ databases">
        <authorList>
            <person name="Moran M.A."/>
            <person name="Kjelleberg S."/>
            <person name="Egan S."/>
            <person name="Saunders N."/>
            <person name="Thomas T."/>
            <person name="Ferriera S."/>
            <person name="Johnson J."/>
            <person name="Kravitz S."/>
            <person name="Halpern A."/>
            <person name="Remington K."/>
            <person name="Beeson K."/>
            <person name="Tran B."/>
            <person name="Rogers Y.-H."/>
            <person name="Friedman R."/>
            <person name="Venter J.C."/>
        </authorList>
    </citation>
    <scope>NUCLEOTIDE SEQUENCE [LARGE SCALE GENOMIC DNA]</scope>
    <source>
        <strain evidence="1 2">D2</strain>
    </source>
</reference>
<dbReference type="RefSeq" id="WP_009837678.1">
    <property type="nucleotide sequence ID" value="NZ_AAOH01000002.1"/>
</dbReference>
<name>A4C750_9GAMM</name>
<gene>
    <name evidence="1" type="ORF">PTD2_13329</name>
</gene>
<proteinExistence type="predicted"/>
<dbReference type="STRING" id="87626.PTD2_13329"/>
<dbReference type="HOGENOM" id="CLU_2603392_0_0_6"/>
<comment type="caution">
    <text evidence="1">The sequence shown here is derived from an EMBL/GenBank/DDBJ whole genome shotgun (WGS) entry which is preliminary data.</text>
</comment>
<keyword evidence="2" id="KW-1185">Reference proteome</keyword>
<accession>A4C750</accession>
<evidence type="ECO:0000313" key="1">
    <source>
        <dbReference type="EMBL" id="EAR29804.1"/>
    </source>
</evidence>
<dbReference type="EMBL" id="AAOH01000002">
    <property type="protein sequence ID" value="EAR29804.1"/>
    <property type="molecule type" value="Genomic_DNA"/>
</dbReference>
<sequence length="77" mass="8488">MNTISKRLCIGLSALMLFGCQSSNPELNRCGQELFQCQQNCDMRSSGDGLVKSVCETKCTESHNRCKSQAEALINVQ</sequence>
<dbReference type="PROSITE" id="PS51257">
    <property type="entry name" value="PROKAR_LIPOPROTEIN"/>
    <property type="match status" value="1"/>
</dbReference>
<dbReference type="AlphaFoldDB" id="A4C750"/>